<dbReference type="PANTHER" id="PTHR33101">
    <property type="entry name" value="ROP GUANINE NUCLEOTIDE EXCHANGE FACTOR 1"/>
    <property type="match status" value="1"/>
</dbReference>
<dbReference type="GO" id="GO:0005085">
    <property type="term" value="F:guanyl-nucleotide exchange factor activity"/>
    <property type="evidence" value="ECO:0007669"/>
    <property type="project" value="UniProtKB-UniRule"/>
</dbReference>
<evidence type="ECO:0000256" key="1">
    <source>
        <dbReference type="ARBA" id="ARBA00022658"/>
    </source>
</evidence>
<comment type="caution">
    <text evidence="5">The sequence shown here is derived from an EMBL/GenBank/DDBJ whole genome shotgun (WGS) entry which is preliminary data.</text>
</comment>
<protein>
    <recommendedName>
        <fullName evidence="4">PRONE domain-containing protein</fullName>
    </recommendedName>
</protein>
<dbReference type="AlphaFoldDB" id="A0A8K0E7B6"/>
<dbReference type="FunFam" id="1.20.58.2010:FF:000003">
    <property type="entry name" value="Rop guanine nucleotide exchange factor 14"/>
    <property type="match status" value="1"/>
</dbReference>
<keyword evidence="6" id="KW-1185">Reference proteome</keyword>
<evidence type="ECO:0000313" key="6">
    <source>
        <dbReference type="Proteomes" id="UP000796880"/>
    </source>
</evidence>
<organism evidence="5 6">
    <name type="scientific">Rhamnella rubrinervis</name>
    <dbReference type="NCBI Taxonomy" id="2594499"/>
    <lineage>
        <taxon>Eukaryota</taxon>
        <taxon>Viridiplantae</taxon>
        <taxon>Streptophyta</taxon>
        <taxon>Embryophyta</taxon>
        <taxon>Tracheophyta</taxon>
        <taxon>Spermatophyta</taxon>
        <taxon>Magnoliopsida</taxon>
        <taxon>eudicotyledons</taxon>
        <taxon>Gunneridae</taxon>
        <taxon>Pentapetalae</taxon>
        <taxon>rosids</taxon>
        <taxon>fabids</taxon>
        <taxon>Rosales</taxon>
        <taxon>Rhamnaceae</taxon>
        <taxon>rhamnoid group</taxon>
        <taxon>Rhamneae</taxon>
        <taxon>Rhamnella</taxon>
    </lineage>
</organism>
<dbReference type="FunFam" id="1.20.58.2010:FF:000001">
    <property type="entry name" value="Rop guanine nucleotide exchange factor 14"/>
    <property type="match status" value="1"/>
</dbReference>
<accession>A0A8K0E7B6</accession>
<dbReference type="InterPro" id="IPR038937">
    <property type="entry name" value="RopGEF"/>
</dbReference>
<evidence type="ECO:0000313" key="5">
    <source>
        <dbReference type="EMBL" id="KAF3441923.1"/>
    </source>
</evidence>
<sequence>MVRAFSHQCSMQKSKSFHFKRMFDSHGHGRNGQSASFDINGNDGVAEDYKLQLRIQDTRMGGGDLAAEHQNIGWVLKDDTAGPVSCLDAGGRKGSPRGKQSSDLEMMKERFAKLLLGEDMSGGGKGVSSALALSNAITNLAASVFGEQKRLEPMPAERKAKWRKEIECLLSVTDHIVEFVPSQQKTKDGKYMEIMVTRQRNDLHMNIPALRKLDAMLIACLDNFGSQNEFRYVSRDDDENENGSAPRKDDKWWLPTVKVPQEGLSDVSRKWLQFQKESVNQVLKAAMAINAQILSEMEVPENYIESLPKNGRASLGDSIYKSITDDHFDPQQFLSTMDLSTEHKVLDLKNRIEASIVIWMRKMHHKDGKGSWGSGVSLERRELFEERAETILLLLKQRFPGIPQSSLDISKIQYNKDVGHAILESYSRVIESLASTVMSRIEDVLYADSLTGQTPTRTKKSNRKLSIDSSPLPPKSPNPLEDLDQDLNSAETPNSKTLSDFMGWNIAEGETDAKTNETESNCKEENDKLLSKPPLITTKKFSYLEKIENFSGLRSPTARH</sequence>
<evidence type="ECO:0000259" key="4">
    <source>
        <dbReference type="PROSITE" id="PS51334"/>
    </source>
</evidence>
<feature type="region of interest" description="Disordered" evidence="3">
    <location>
        <begin position="452"/>
        <end position="499"/>
    </location>
</feature>
<dbReference type="Proteomes" id="UP000796880">
    <property type="component" value="Unassembled WGS sequence"/>
</dbReference>
<keyword evidence="1 2" id="KW-0344">Guanine-nucleotide releasing factor</keyword>
<evidence type="ECO:0000256" key="2">
    <source>
        <dbReference type="PROSITE-ProRule" id="PRU00663"/>
    </source>
</evidence>
<dbReference type="Gene3D" id="1.20.58.1310">
    <property type="entry name" value="PRONE domain, subdomain 2"/>
    <property type="match status" value="1"/>
</dbReference>
<dbReference type="Gene3D" id="1.20.58.2010">
    <property type="entry name" value="PRONE domain, subdomain 1"/>
    <property type="match status" value="1"/>
</dbReference>
<feature type="domain" description="PRONE" evidence="4">
    <location>
        <begin position="94"/>
        <end position="458"/>
    </location>
</feature>
<dbReference type="EMBL" id="VOIH02000007">
    <property type="protein sequence ID" value="KAF3441923.1"/>
    <property type="molecule type" value="Genomic_DNA"/>
</dbReference>
<dbReference type="FunFam" id="1.20.58.1310:FF:000001">
    <property type="entry name" value="Rop guanine nucleotide exchange factor 9"/>
    <property type="match status" value="1"/>
</dbReference>
<proteinExistence type="predicted"/>
<dbReference type="OrthoDB" id="1053009at2759"/>
<name>A0A8K0E7B6_9ROSA</name>
<dbReference type="PANTHER" id="PTHR33101:SF65">
    <property type="entry name" value="ROP GUANINE NUCLEOTIDE EXCHANGE FACTOR 10"/>
    <property type="match status" value="1"/>
</dbReference>
<dbReference type="InterPro" id="IPR005512">
    <property type="entry name" value="PRONE_dom"/>
</dbReference>
<dbReference type="Pfam" id="PF03759">
    <property type="entry name" value="PRONE"/>
    <property type="match status" value="1"/>
</dbReference>
<dbReference type="PROSITE" id="PS51334">
    <property type="entry name" value="PRONE"/>
    <property type="match status" value="1"/>
</dbReference>
<feature type="compositionally biased region" description="Polar residues" evidence="3">
    <location>
        <begin position="486"/>
        <end position="498"/>
    </location>
</feature>
<reference evidence="5" key="1">
    <citation type="submission" date="2020-03" db="EMBL/GenBank/DDBJ databases">
        <title>A high-quality chromosome-level genome assembly of a woody plant with both climbing and erect habits, Rhamnella rubrinervis.</title>
        <authorList>
            <person name="Lu Z."/>
            <person name="Yang Y."/>
            <person name="Zhu X."/>
            <person name="Sun Y."/>
        </authorList>
    </citation>
    <scope>NUCLEOTIDE SEQUENCE</scope>
    <source>
        <strain evidence="5">BYM</strain>
        <tissue evidence="5">Leaf</tissue>
    </source>
</reference>
<evidence type="ECO:0000256" key="3">
    <source>
        <dbReference type="SAM" id="MobiDB-lite"/>
    </source>
</evidence>
<gene>
    <name evidence="5" type="ORF">FNV43_RR15838</name>
</gene>